<dbReference type="HOGENOM" id="CLU_317569_0_0_7"/>
<evidence type="ECO:0000256" key="1">
    <source>
        <dbReference type="SAM" id="MobiDB-lite"/>
    </source>
</evidence>
<dbReference type="KEGG" id="hoh:Hoch_1565"/>
<sequence length="917" mass="102847">MSDEREVMYADLVHARERRDPRFAALVIAYLEQDDPPENAPEAPPTLADDDTAPPPLPADAWTTHKLRAALSQNQMYGKTPLERQALRREAWSALLAAKHPPPRLFLGDLLIDMYEQAGEGAGDPWARAQLMQVFREATLCWGLWRGFKQIYKRAEERHDAELFGVLAWRLDAVSYGEYNAQEITGATLSYMRRRAWRYLRMLGQSVSELFPPFAVQVLRHYPADASLTSSWVANHIWAHKQLEGERSVWLREPPSDLSQRAFDEAWKISPDPLLRLLEDAAHDHVCRFAIRSLKADFPDALREVDPRWLARVGSKNLVSVHEFAIELLADNPELAPARFAELGLREMVLGMLLSDSNKAAEYAVNYAKAHAPEIPVRLLVEVAENGSPPAKSFAVGRLEGMAPRDIGLATLIDLLASHELVKLARKKLDEGFGPDDLDAELYLRLATGDRDQQNYAAEMFKKAKRKVPAEFLRAVVESDEVASWQRRRVLTELGKRKARDIGVAWIQDALLDPRFSDSVAQWLRAGILAGDDLDVDWVKGLSTRPGQRSLALELLGNTKLVAPARLGLSWLLAMARHANDELSEFAHRYLLEHFAPEDFAEGGKRAAGVEVLWSLLGPDQPEPVRRFVSTYLRVHHPDIGATMAEARSHGIKPKLKHEDFSLARARPLLTDKRADVRRLAASVAERELVRWGEPALLYELAASRYREPRELAARALLPIGEAEAEPSLVPPVSWLSAGRVFALAESPVKPTREIALSLIRRHYDTLGGAEKLGWLMESPSREVRLFAVRLLWEKHRPLPGPRGDEVQRFDSLEAIRQFVRTVMFGLPPGRMERRDATGEALPDRPLAASVAKRRLLDVVREMAIENAEFAAMVAPVLEAFMHSQAKGEWQGCVAALARIRRAHPDIATALPAAEAP</sequence>
<dbReference type="AlphaFoldDB" id="D0LVY2"/>
<accession>D0LVY2</accession>
<evidence type="ECO:0000313" key="3">
    <source>
        <dbReference type="Proteomes" id="UP000001880"/>
    </source>
</evidence>
<protein>
    <submittedName>
        <fullName evidence="2">Uncharacterized protein</fullName>
    </submittedName>
</protein>
<name>D0LVY2_HALO1</name>
<dbReference type="eggNOG" id="COG0272">
    <property type="taxonomic scope" value="Bacteria"/>
</dbReference>
<keyword evidence="3" id="KW-1185">Reference proteome</keyword>
<evidence type="ECO:0000313" key="2">
    <source>
        <dbReference type="EMBL" id="ACY14116.1"/>
    </source>
</evidence>
<dbReference type="Proteomes" id="UP000001880">
    <property type="component" value="Chromosome"/>
</dbReference>
<organism evidence="2 3">
    <name type="scientific">Haliangium ochraceum (strain DSM 14365 / JCM 11303 / SMP-2)</name>
    <dbReference type="NCBI Taxonomy" id="502025"/>
    <lineage>
        <taxon>Bacteria</taxon>
        <taxon>Pseudomonadati</taxon>
        <taxon>Myxococcota</taxon>
        <taxon>Polyangia</taxon>
        <taxon>Haliangiales</taxon>
        <taxon>Kofleriaceae</taxon>
        <taxon>Haliangium</taxon>
    </lineage>
</organism>
<dbReference type="OrthoDB" id="2942229at2"/>
<dbReference type="EMBL" id="CP001804">
    <property type="protein sequence ID" value="ACY14116.1"/>
    <property type="molecule type" value="Genomic_DNA"/>
</dbReference>
<proteinExistence type="predicted"/>
<gene>
    <name evidence="2" type="ordered locus">Hoch_1565</name>
</gene>
<feature type="region of interest" description="Disordered" evidence="1">
    <location>
        <begin position="33"/>
        <end position="60"/>
    </location>
</feature>
<reference evidence="2 3" key="1">
    <citation type="journal article" date="2010" name="Stand. Genomic Sci.">
        <title>Complete genome sequence of Haliangium ochraceum type strain (SMP-2).</title>
        <authorList>
            <consortium name="US DOE Joint Genome Institute (JGI-PGF)"/>
            <person name="Ivanova N."/>
            <person name="Daum C."/>
            <person name="Lang E."/>
            <person name="Abt B."/>
            <person name="Kopitz M."/>
            <person name="Saunders E."/>
            <person name="Lapidus A."/>
            <person name="Lucas S."/>
            <person name="Glavina Del Rio T."/>
            <person name="Nolan M."/>
            <person name="Tice H."/>
            <person name="Copeland A."/>
            <person name="Cheng J.F."/>
            <person name="Chen F."/>
            <person name="Bruce D."/>
            <person name="Goodwin L."/>
            <person name="Pitluck S."/>
            <person name="Mavromatis K."/>
            <person name="Pati A."/>
            <person name="Mikhailova N."/>
            <person name="Chen A."/>
            <person name="Palaniappan K."/>
            <person name="Land M."/>
            <person name="Hauser L."/>
            <person name="Chang Y.J."/>
            <person name="Jeffries C.D."/>
            <person name="Detter J.C."/>
            <person name="Brettin T."/>
            <person name="Rohde M."/>
            <person name="Goker M."/>
            <person name="Bristow J."/>
            <person name="Markowitz V."/>
            <person name="Eisen J.A."/>
            <person name="Hugenholtz P."/>
            <person name="Kyrpides N.C."/>
            <person name="Klenk H.P."/>
        </authorList>
    </citation>
    <scope>NUCLEOTIDE SEQUENCE [LARGE SCALE GENOMIC DNA]</scope>
    <source>
        <strain evidence="3">DSM 14365 / CIP 107738 / JCM 11303 / AJ 13395 / SMP-2</strain>
    </source>
</reference>
<dbReference type="RefSeq" id="WP_012826725.1">
    <property type="nucleotide sequence ID" value="NC_013440.1"/>
</dbReference>
<dbReference type="STRING" id="502025.Hoch_1565"/>